<dbReference type="Proteomes" id="UP001159405">
    <property type="component" value="Unassembled WGS sequence"/>
</dbReference>
<keyword evidence="9" id="KW-0732">Signal</keyword>
<accession>A0ABN8NFJ3</accession>
<comment type="subcellular location">
    <subcellularLocation>
        <location evidence="1">Membrane</location>
        <topology evidence="1">Multi-pass membrane protein</topology>
    </subcellularLocation>
</comment>
<dbReference type="PANTHER" id="PTHR11537:SF252">
    <property type="entry name" value="POTASSIUM VOLTAGE-GATED CHANNEL PROTEIN SHAW"/>
    <property type="match status" value="1"/>
</dbReference>
<gene>
    <name evidence="11" type="ORF">PLOB_00013937</name>
</gene>
<evidence type="ECO:0000256" key="6">
    <source>
        <dbReference type="ARBA" id="ARBA00023136"/>
    </source>
</evidence>
<dbReference type="Pfam" id="PF07885">
    <property type="entry name" value="Ion_trans_2"/>
    <property type="match status" value="1"/>
</dbReference>
<reference evidence="11 12" key="1">
    <citation type="submission" date="2022-05" db="EMBL/GenBank/DDBJ databases">
        <authorList>
            <consortium name="Genoscope - CEA"/>
            <person name="William W."/>
        </authorList>
    </citation>
    <scope>NUCLEOTIDE SEQUENCE [LARGE SCALE GENOMIC DNA]</scope>
</reference>
<feature type="domain" description="Potassium channel" evidence="10">
    <location>
        <begin position="162"/>
        <end position="246"/>
    </location>
</feature>
<keyword evidence="6 8" id="KW-0472">Membrane</keyword>
<evidence type="ECO:0000256" key="1">
    <source>
        <dbReference type="ARBA" id="ARBA00004141"/>
    </source>
</evidence>
<evidence type="ECO:0000256" key="5">
    <source>
        <dbReference type="ARBA" id="ARBA00023065"/>
    </source>
</evidence>
<feature type="transmembrane region" description="Helical" evidence="8">
    <location>
        <begin position="156"/>
        <end position="176"/>
    </location>
</feature>
<dbReference type="PANTHER" id="PTHR11537">
    <property type="entry name" value="VOLTAGE-GATED POTASSIUM CHANNEL"/>
    <property type="match status" value="1"/>
</dbReference>
<evidence type="ECO:0000256" key="9">
    <source>
        <dbReference type="SAM" id="SignalP"/>
    </source>
</evidence>
<dbReference type="Gene3D" id="3.40.190.10">
    <property type="entry name" value="Periplasmic binding protein-like II"/>
    <property type="match status" value="1"/>
</dbReference>
<evidence type="ECO:0000313" key="11">
    <source>
        <dbReference type="EMBL" id="CAH3105969.1"/>
    </source>
</evidence>
<feature type="transmembrane region" description="Helical" evidence="8">
    <location>
        <begin position="386"/>
        <end position="411"/>
    </location>
</feature>
<keyword evidence="7" id="KW-0407">Ion channel</keyword>
<evidence type="ECO:0000256" key="4">
    <source>
        <dbReference type="ARBA" id="ARBA00022989"/>
    </source>
</evidence>
<organism evidence="11 12">
    <name type="scientific">Porites lobata</name>
    <dbReference type="NCBI Taxonomy" id="104759"/>
    <lineage>
        <taxon>Eukaryota</taxon>
        <taxon>Metazoa</taxon>
        <taxon>Cnidaria</taxon>
        <taxon>Anthozoa</taxon>
        <taxon>Hexacorallia</taxon>
        <taxon>Scleractinia</taxon>
        <taxon>Fungiina</taxon>
        <taxon>Poritidae</taxon>
        <taxon>Porites</taxon>
    </lineage>
</organism>
<feature type="non-terminal residue" evidence="11">
    <location>
        <position position="425"/>
    </location>
</feature>
<keyword evidence="4 8" id="KW-1133">Transmembrane helix</keyword>
<keyword evidence="5" id="KW-0406">Ion transport</keyword>
<feature type="signal peptide" evidence="9">
    <location>
        <begin position="1"/>
        <end position="19"/>
    </location>
</feature>
<proteinExistence type="predicted"/>
<evidence type="ECO:0000256" key="7">
    <source>
        <dbReference type="ARBA" id="ARBA00023303"/>
    </source>
</evidence>
<dbReference type="InterPro" id="IPR028325">
    <property type="entry name" value="VG_K_chnl"/>
</dbReference>
<dbReference type="Gene3D" id="1.10.287.70">
    <property type="match status" value="1"/>
</dbReference>
<name>A0ABN8NFJ3_9CNID</name>
<evidence type="ECO:0000259" key="10">
    <source>
        <dbReference type="Pfam" id="PF07885"/>
    </source>
</evidence>
<evidence type="ECO:0000256" key="3">
    <source>
        <dbReference type="ARBA" id="ARBA00022692"/>
    </source>
</evidence>
<dbReference type="InterPro" id="IPR013099">
    <property type="entry name" value="K_chnl_dom"/>
</dbReference>
<dbReference type="EMBL" id="CALNXK010000018">
    <property type="protein sequence ID" value="CAH3105969.1"/>
    <property type="molecule type" value="Genomic_DNA"/>
</dbReference>
<keyword evidence="12" id="KW-1185">Reference proteome</keyword>
<evidence type="ECO:0000313" key="12">
    <source>
        <dbReference type="Proteomes" id="UP001159405"/>
    </source>
</evidence>
<keyword evidence="2" id="KW-0813">Transport</keyword>
<feature type="chain" id="PRO_5045550075" description="Potassium channel domain-containing protein" evidence="9">
    <location>
        <begin position="20"/>
        <end position="425"/>
    </location>
</feature>
<protein>
    <recommendedName>
        <fullName evidence="10">Potassium channel domain-containing protein</fullName>
    </recommendedName>
</protein>
<evidence type="ECO:0000256" key="2">
    <source>
        <dbReference type="ARBA" id="ARBA00022448"/>
    </source>
</evidence>
<dbReference type="SUPFAM" id="SSF53850">
    <property type="entry name" value="Periplasmic binding protein-like II"/>
    <property type="match status" value="1"/>
</dbReference>
<feature type="transmembrane region" description="Helical" evidence="8">
    <location>
        <begin position="224"/>
        <end position="248"/>
    </location>
</feature>
<keyword evidence="3 8" id="KW-0812">Transmembrane</keyword>
<dbReference type="SUPFAM" id="SSF81324">
    <property type="entry name" value="Voltage-gated potassium channels"/>
    <property type="match status" value="1"/>
</dbReference>
<evidence type="ECO:0000256" key="8">
    <source>
        <dbReference type="SAM" id="Phobius"/>
    </source>
</evidence>
<sequence>MGSLKVVLIFIFGTEIGNLSFWSSAAEKEHIEVPLVFGWIEKPPYAVPRTNESLDNDAHGLIRDAVLRYILVECGYYLKLEYQVSTRKFESEFELLQQLRQNIVHIALPIFKDTNNRKYSEFTFFKLDDCPGTEFIITEDDTTALTVVMDSVLKSWPLLAVTLVLTAIAGIIMWALDTYWNSEEFPRSFIKGSWDGFWWSFISMTTVGYGDKSPKSIVARLFSIIWIMLGLIAMAIFTASVTSALTAASLEMKPSSLEGYKIAVLGNGTEYEHALNEQAEPKAYRRIEDIRQALDAKEVDGMMLDHYTAAYYQKRDKLKSLIIVKNFDLPREVGVLFSKDRESIAGCLSIHRSNIWRQLQTITAAFQLKKQETSKQVNLFDNTSTFAIQLLYISLGVLSALLLMGTIWEFYFRRKTKMEKYTVKG</sequence>
<feature type="transmembrane region" description="Helical" evidence="8">
    <location>
        <begin position="196"/>
        <end position="212"/>
    </location>
</feature>
<comment type="caution">
    <text evidence="11">The sequence shown here is derived from an EMBL/GenBank/DDBJ whole genome shotgun (WGS) entry which is preliminary data.</text>
</comment>